<reference evidence="2" key="1">
    <citation type="submission" date="2013-10" db="EMBL/GenBank/DDBJ databases">
        <title>Genome sequencing of Onchocerca volvulus.</title>
        <authorList>
            <person name="Cotton J."/>
            <person name="Tsai J."/>
            <person name="Stanley E."/>
            <person name="Tracey A."/>
            <person name="Holroyd N."/>
            <person name="Lustigman S."/>
            <person name="Berriman M."/>
        </authorList>
    </citation>
    <scope>NUCLEOTIDE SEQUENCE</scope>
</reference>
<reference evidence="1" key="2">
    <citation type="submission" date="2022-06" db="UniProtKB">
        <authorList>
            <consortium name="EnsemblMetazoa"/>
        </authorList>
    </citation>
    <scope>IDENTIFICATION</scope>
</reference>
<organism evidence="1 2">
    <name type="scientific">Onchocerca volvulus</name>
    <dbReference type="NCBI Taxonomy" id="6282"/>
    <lineage>
        <taxon>Eukaryota</taxon>
        <taxon>Metazoa</taxon>
        <taxon>Ecdysozoa</taxon>
        <taxon>Nematoda</taxon>
        <taxon>Chromadorea</taxon>
        <taxon>Rhabditida</taxon>
        <taxon>Spirurina</taxon>
        <taxon>Spiruromorpha</taxon>
        <taxon>Filarioidea</taxon>
        <taxon>Onchocercidae</taxon>
        <taxon>Onchocerca</taxon>
    </lineage>
</organism>
<proteinExistence type="predicted"/>
<dbReference type="EMBL" id="CMVM020000619">
    <property type="status" value="NOT_ANNOTATED_CDS"/>
    <property type="molecule type" value="Genomic_DNA"/>
</dbReference>
<dbReference type="EnsemblMetazoa" id="OVOC12694.1">
    <property type="protein sequence ID" value="OVOC12694.1"/>
    <property type="gene ID" value="WBGene00249503"/>
</dbReference>
<dbReference type="EMBL" id="CMVM020000620">
    <property type="status" value="NOT_ANNOTATED_CDS"/>
    <property type="molecule type" value="Genomic_DNA"/>
</dbReference>
<dbReference type="Proteomes" id="UP000024404">
    <property type="component" value="Unassembled WGS sequence"/>
</dbReference>
<keyword evidence="2" id="KW-1185">Reference proteome</keyword>
<protein>
    <submittedName>
        <fullName evidence="1">Uncharacterized protein</fullName>
    </submittedName>
</protein>
<evidence type="ECO:0000313" key="1">
    <source>
        <dbReference type="EnsemblMetazoa" id="OVOC12694.1"/>
    </source>
</evidence>
<name>A0A8R1XRD6_ONCVO</name>
<dbReference type="EMBL" id="CMVM020000621">
    <property type="status" value="NOT_ANNOTATED_CDS"/>
    <property type="molecule type" value="Genomic_DNA"/>
</dbReference>
<dbReference type="AlphaFoldDB" id="A0A8R1XRD6"/>
<sequence length="232" mass="26794">MIEAIERILHQLEAIGENLEYSSIEIAIESRLPPGILDKRNEVNRSQIFNKELNPKRAQESSMKEEISALYIKNNPNHLAQKALSQALMNHLTQIVLTTQPTRLDITRPAQLAITQFNPLRLIGGIWLLIGITIHESEIFTTNRMFEKVIKSSSHDLARIRHEEQLFEAEGHWKQPDIFIEEVNPDMNQVAIIRYLPHHEILTPSKSTTKLWMIYDASTHLKNETMSDTLFL</sequence>
<accession>A0A8R1XRD6</accession>
<evidence type="ECO:0000313" key="2">
    <source>
        <dbReference type="Proteomes" id="UP000024404"/>
    </source>
</evidence>